<keyword evidence="2" id="KW-0732">Signal</keyword>
<keyword evidence="5" id="KW-1185">Reference proteome</keyword>
<dbReference type="CDD" id="cd01958">
    <property type="entry name" value="HPS_like"/>
    <property type="match status" value="1"/>
</dbReference>
<evidence type="ECO:0000256" key="1">
    <source>
        <dbReference type="SAM" id="MobiDB-lite"/>
    </source>
</evidence>
<reference evidence="4" key="1">
    <citation type="submission" date="2023-05" db="EMBL/GenBank/DDBJ databases">
        <authorList>
            <person name="Huff M."/>
        </authorList>
    </citation>
    <scope>NUCLEOTIDE SEQUENCE</scope>
</reference>
<dbReference type="InterPro" id="IPR036312">
    <property type="entry name" value="Bifun_inhib/LTP/seed_sf"/>
</dbReference>
<feature type="region of interest" description="Disordered" evidence="1">
    <location>
        <begin position="163"/>
        <end position="206"/>
    </location>
</feature>
<feature type="signal peptide" evidence="2">
    <location>
        <begin position="1"/>
        <end position="25"/>
    </location>
</feature>
<dbReference type="Pfam" id="PF14547">
    <property type="entry name" value="Hydrophob_seed"/>
    <property type="match status" value="1"/>
</dbReference>
<dbReference type="PANTHER" id="PTHR31731">
    <property type="match status" value="1"/>
</dbReference>
<feature type="chain" id="PRO_5041984000" description="Hydrophobic seed protein domain-containing protein" evidence="2">
    <location>
        <begin position="26"/>
        <end position="226"/>
    </location>
</feature>
<dbReference type="SUPFAM" id="SSF47699">
    <property type="entry name" value="Bifunctional inhibitor/lipid-transfer protein/seed storage 2S albumin"/>
    <property type="match status" value="1"/>
</dbReference>
<dbReference type="Proteomes" id="UP000834106">
    <property type="component" value="Chromosome 2"/>
</dbReference>
<evidence type="ECO:0000313" key="5">
    <source>
        <dbReference type="Proteomes" id="UP000834106"/>
    </source>
</evidence>
<feature type="domain" description="Hydrophobic seed protein" evidence="3">
    <location>
        <begin position="47"/>
        <end position="122"/>
    </location>
</feature>
<evidence type="ECO:0000256" key="2">
    <source>
        <dbReference type="SAM" id="SignalP"/>
    </source>
</evidence>
<accession>A0AAD1YPW8</accession>
<dbReference type="InterPro" id="IPR051636">
    <property type="entry name" value="Plant_LTP/defense-related"/>
</dbReference>
<proteinExistence type="predicted"/>
<feature type="compositionally biased region" description="Basic and acidic residues" evidence="1">
    <location>
        <begin position="190"/>
        <end position="205"/>
    </location>
</feature>
<dbReference type="Gene3D" id="1.10.110.10">
    <property type="entry name" value="Plant lipid-transfer and hydrophobic proteins"/>
    <property type="match status" value="1"/>
</dbReference>
<protein>
    <recommendedName>
        <fullName evidence="3">Hydrophobic seed protein domain-containing protein</fullName>
    </recommendedName>
</protein>
<sequence>MASKSDTSTTLLVLVNLPFFSLVSACDTCNSSPKPKPKPENNSGDDTCCPDIQELGLCTDMLRRLFGVIIGTPVAPCCILVRGLADLEAAICLCDTVNILGLSLHVPLPLWLLLNACSKKAPLSLKQPNLLLLMDFCYLRLHFLNTFTDGVASRDTTSTDGAAFSSLSADRPTSHHRSDMARPQMAQPREIPEEAMPPREGHRSEPPLSQWRCAIVVLRYFGCEGW</sequence>
<organism evidence="4 5">
    <name type="scientific">Fraxinus pennsylvanica</name>
    <dbReference type="NCBI Taxonomy" id="56036"/>
    <lineage>
        <taxon>Eukaryota</taxon>
        <taxon>Viridiplantae</taxon>
        <taxon>Streptophyta</taxon>
        <taxon>Embryophyta</taxon>
        <taxon>Tracheophyta</taxon>
        <taxon>Spermatophyta</taxon>
        <taxon>Magnoliopsida</taxon>
        <taxon>eudicotyledons</taxon>
        <taxon>Gunneridae</taxon>
        <taxon>Pentapetalae</taxon>
        <taxon>asterids</taxon>
        <taxon>lamiids</taxon>
        <taxon>Lamiales</taxon>
        <taxon>Oleaceae</taxon>
        <taxon>Oleeae</taxon>
        <taxon>Fraxinus</taxon>
    </lineage>
</organism>
<evidence type="ECO:0000313" key="4">
    <source>
        <dbReference type="EMBL" id="CAI9755356.1"/>
    </source>
</evidence>
<dbReference type="EMBL" id="OU503037">
    <property type="protein sequence ID" value="CAI9755356.1"/>
    <property type="molecule type" value="Genomic_DNA"/>
</dbReference>
<name>A0AAD1YPW8_9LAMI</name>
<evidence type="ECO:0000259" key="3">
    <source>
        <dbReference type="Pfam" id="PF14547"/>
    </source>
</evidence>
<dbReference type="PROSITE" id="PS51257">
    <property type="entry name" value="PROKAR_LIPOPROTEIN"/>
    <property type="match status" value="1"/>
</dbReference>
<dbReference type="AlphaFoldDB" id="A0AAD1YPW8"/>
<dbReference type="InterPro" id="IPR027923">
    <property type="entry name" value="Hydrophob_seed_dom"/>
</dbReference>
<gene>
    <name evidence="4" type="ORF">FPE_LOCUS2787</name>
</gene>